<comment type="caution">
    <text evidence="2">The sequence shown here is derived from an EMBL/GenBank/DDBJ whole genome shotgun (WGS) entry which is preliminary data.</text>
</comment>
<evidence type="ECO:0000256" key="1">
    <source>
        <dbReference type="ARBA" id="ARBA00005721"/>
    </source>
</evidence>
<protein>
    <recommendedName>
        <fullName evidence="4">Asp23/Gls24 family envelope stress response protein</fullName>
    </recommendedName>
</protein>
<dbReference type="Pfam" id="PF03780">
    <property type="entry name" value="Asp23"/>
    <property type="match status" value="1"/>
</dbReference>
<proteinExistence type="inferred from homology"/>
<evidence type="ECO:0000313" key="3">
    <source>
        <dbReference type="Proteomes" id="UP000230790"/>
    </source>
</evidence>
<gene>
    <name evidence="2" type="ORF">CUN48_01140</name>
</gene>
<organism evidence="2 3">
    <name type="scientific">Candidatus Thermofonsia Clade 3 bacterium</name>
    <dbReference type="NCBI Taxonomy" id="2364212"/>
    <lineage>
        <taxon>Bacteria</taxon>
        <taxon>Bacillati</taxon>
        <taxon>Chloroflexota</taxon>
        <taxon>Candidatus Thermofontia</taxon>
        <taxon>Candidatus Thermofonsia Clade 3</taxon>
    </lineage>
</organism>
<name>A0A2M8QGG5_9CHLR</name>
<evidence type="ECO:0008006" key="4">
    <source>
        <dbReference type="Google" id="ProtNLM"/>
    </source>
</evidence>
<comment type="similarity">
    <text evidence="1">Belongs to the asp23 family.</text>
</comment>
<reference evidence="2 3" key="1">
    <citation type="submission" date="2017-11" db="EMBL/GenBank/DDBJ databases">
        <title>Evolution of Phototrophy in the Chloroflexi Phylum Driven by Horizontal Gene Transfer.</title>
        <authorList>
            <person name="Ward L.M."/>
            <person name="Hemp J."/>
            <person name="Shih P.M."/>
            <person name="Mcglynn S.E."/>
            <person name="Fischer W."/>
        </authorList>
    </citation>
    <scope>NUCLEOTIDE SEQUENCE [LARGE SCALE GENOMIC DNA]</scope>
    <source>
        <strain evidence="2">JP3_7</strain>
    </source>
</reference>
<dbReference type="InterPro" id="IPR005531">
    <property type="entry name" value="Asp23"/>
</dbReference>
<evidence type="ECO:0000313" key="2">
    <source>
        <dbReference type="EMBL" id="PJF48896.1"/>
    </source>
</evidence>
<dbReference type="Proteomes" id="UP000230790">
    <property type="component" value="Unassembled WGS sequence"/>
</dbReference>
<dbReference type="AlphaFoldDB" id="A0A2M8QGG5"/>
<sequence>MAQSSVTISPDVVRTIVRNTVLAMPSVRGLVDHTRTLRPRDSYKGIQISMDGDDVRVELHLTAAQDVSLVELGRAVQSEVQQAVREILGLRVSAVDVYFEDVTA</sequence>
<accession>A0A2M8QGG5</accession>
<dbReference type="EMBL" id="PGTN01000004">
    <property type="protein sequence ID" value="PJF48896.1"/>
    <property type="molecule type" value="Genomic_DNA"/>
</dbReference>